<protein>
    <submittedName>
        <fullName evidence="4">Efflux transporter, outer membrane factor (OMF) lipoprotein, NodT family</fullName>
    </submittedName>
</protein>
<dbReference type="GO" id="GO:0015562">
    <property type="term" value="F:efflux transmembrane transporter activity"/>
    <property type="evidence" value="ECO:0007669"/>
    <property type="project" value="InterPro"/>
</dbReference>
<dbReference type="NCBIfam" id="TIGR01845">
    <property type="entry name" value="outer_NodT"/>
    <property type="match status" value="1"/>
</dbReference>
<sequence>MVRRIKSLFANVQALETVLVTVLVVLLLSGCIGVTKRDDLPVAIPENFSEGGRVPYDRKWWLEFDDPQLQTLVEQALGGNLSLLAASNRIAEARAIAAKAGGDLLPQAEAAGSVDSVRDHRRGSSADSFVLGIGASYEIDLWGRLDATRNSLVLESEASESDYYNAVADLSAQVATVWFRLSEALLQKDLLHRQQQTNSKLLELITTQYRFGRAQAADVLQQTQLVEGANADLASVRLDIKLLNHQLAALVGTIPESELPAPALLPELTALPVTPLPADLLLKRPDVQSRRKKLQAADYRVAAAVADRLPRLSISADISTGGSRSSDLFSDWFTSLGANLLGPLIDGEKRAAEVTRTRAVARQRYYELGQTILNALVEVEDSLIREKELRNVIASQQIQLRLAKQTITQVTTRYRQGAEEYQRVLLALISSQNLERQILTSHRQLLANRVELYRALSGRIDGTWTAPHRQPDRQSGAIPESSPQLPTLLQQKGCEYADTATE</sequence>
<keyword evidence="2" id="KW-0564">Palmitate</keyword>
<keyword evidence="5" id="KW-1185">Reference proteome</keyword>
<keyword evidence="2 4" id="KW-0449">Lipoprotein</keyword>
<evidence type="ECO:0000256" key="2">
    <source>
        <dbReference type="RuleBase" id="RU362097"/>
    </source>
</evidence>
<dbReference type="Gene3D" id="1.20.1600.10">
    <property type="entry name" value="Outer membrane efflux proteins (OEP)"/>
    <property type="match status" value="1"/>
</dbReference>
<accession>A0A1H0JXP7</accession>
<dbReference type="EMBL" id="FNJI01000002">
    <property type="protein sequence ID" value="SDO48568.1"/>
    <property type="molecule type" value="Genomic_DNA"/>
</dbReference>
<proteinExistence type="inferred from homology"/>
<keyword evidence="2" id="KW-0472">Membrane</keyword>
<gene>
    <name evidence="4" type="ORF">SAMN05660330_00370</name>
</gene>
<dbReference type="InterPro" id="IPR010131">
    <property type="entry name" value="MdtP/NodT-like"/>
</dbReference>
<feature type="region of interest" description="Disordered" evidence="3">
    <location>
        <begin position="463"/>
        <end position="502"/>
    </location>
</feature>
<keyword evidence="2" id="KW-0812">Transmembrane</keyword>
<dbReference type="STRING" id="91360.SAMN05660330_00370"/>
<dbReference type="SUPFAM" id="SSF56954">
    <property type="entry name" value="Outer membrane efflux proteins (OEP)"/>
    <property type="match status" value="1"/>
</dbReference>
<dbReference type="InterPro" id="IPR003423">
    <property type="entry name" value="OMP_efflux"/>
</dbReference>
<dbReference type="PANTHER" id="PTHR30203:SF33">
    <property type="entry name" value="BLR4455 PROTEIN"/>
    <property type="match status" value="1"/>
</dbReference>
<dbReference type="Gene3D" id="2.20.200.10">
    <property type="entry name" value="Outer membrane efflux proteins (OEP)"/>
    <property type="match status" value="1"/>
</dbReference>
<evidence type="ECO:0000256" key="3">
    <source>
        <dbReference type="SAM" id="MobiDB-lite"/>
    </source>
</evidence>
<dbReference type="OrthoDB" id="9770517at2"/>
<comment type="subcellular location">
    <subcellularLocation>
        <location evidence="2">Cell membrane</location>
        <topology evidence="2">Lipid-anchor</topology>
    </subcellularLocation>
</comment>
<dbReference type="RefSeq" id="WP_092219189.1">
    <property type="nucleotide sequence ID" value="NZ_FNJI01000002.1"/>
</dbReference>
<evidence type="ECO:0000313" key="4">
    <source>
        <dbReference type="EMBL" id="SDO48568.1"/>
    </source>
</evidence>
<comment type="similarity">
    <text evidence="1 2">Belongs to the outer membrane factor (OMF) (TC 1.B.17) family.</text>
</comment>
<evidence type="ECO:0000313" key="5">
    <source>
        <dbReference type="Proteomes" id="UP000199073"/>
    </source>
</evidence>
<dbReference type="PANTHER" id="PTHR30203">
    <property type="entry name" value="OUTER MEMBRANE CATION EFFLUX PROTEIN"/>
    <property type="match status" value="1"/>
</dbReference>
<reference evidence="4 5" key="1">
    <citation type="submission" date="2016-10" db="EMBL/GenBank/DDBJ databases">
        <authorList>
            <person name="de Groot N.N."/>
        </authorList>
    </citation>
    <scope>NUCLEOTIDE SEQUENCE [LARGE SCALE GENOMIC DNA]</scope>
    <source>
        <strain evidence="4 5">DSM 12130</strain>
    </source>
</reference>
<evidence type="ECO:0000256" key="1">
    <source>
        <dbReference type="ARBA" id="ARBA00007613"/>
    </source>
</evidence>
<dbReference type="Pfam" id="PF02321">
    <property type="entry name" value="OEP"/>
    <property type="match status" value="2"/>
</dbReference>
<organism evidence="4 5">
    <name type="scientific">Desulforhopalus singaporensis</name>
    <dbReference type="NCBI Taxonomy" id="91360"/>
    <lineage>
        <taxon>Bacteria</taxon>
        <taxon>Pseudomonadati</taxon>
        <taxon>Thermodesulfobacteriota</taxon>
        <taxon>Desulfobulbia</taxon>
        <taxon>Desulfobulbales</taxon>
        <taxon>Desulfocapsaceae</taxon>
        <taxon>Desulforhopalus</taxon>
    </lineage>
</organism>
<dbReference type="Proteomes" id="UP000199073">
    <property type="component" value="Unassembled WGS sequence"/>
</dbReference>
<dbReference type="PROSITE" id="PS51257">
    <property type="entry name" value="PROKAR_LIPOPROTEIN"/>
    <property type="match status" value="1"/>
</dbReference>
<name>A0A1H0JXP7_9BACT</name>
<keyword evidence="2" id="KW-1134">Transmembrane beta strand</keyword>
<dbReference type="GO" id="GO:0005886">
    <property type="term" value="C:plasma membrane"/>
    <property type="evidence" value="ECO:0007669"/>
    <property type="project" value="UniProtKB-SubCell"/>
</dbReference>
<dbReference type="AlphaFoldDB" id="A0A1H0JXP7"/>
<feature type="compositionally biased region" description="Polar residues" evidence="3">
    <location>
        <begin position="481"/>
        <end position="490"/>
    </location>
</feature>